<dbReference type="Pfam" id="PF26254">
    <property type="entry name" value="Ig_TRAPPC9-Trs120_1st"/>
    <property type="match status" value="1"/>
</dbReference>
<feature type="compositionally biased region" description="Low complexity" evidence="2">
    <location>
        <begin position="1105"/>
        <end position="1121"/>
    </location>
</feature>
<evidence type="ECO:0000256" key="2">
    <source>
        <dbReference type="SAM" id="MobiDB-lite"/>
    </source>
</evidence>
<dbReference type="EMBL" id="CAJEWN010000075">
    <property type="protein sequence ID" value="CAD2159644.1"/>
    <property type="molecule type" value="Genomic_DNA"/>
</dbReference>
<reference evidence="5 6" key="1">
    <citation type="submission" date="2020-08" db="EMBL/GenBank/DDBJ databases">
        <authorList>
            <person name="Koutsovoulos G."/>
            <person name="Danchin GJ E."/>
        </authorList>
    </citation>
    <scope>NUCLEOTIDE SEQUENCE [LARGE SCALE GENOMIC DNA]</scope>
</reference>
<evidence type="ECO:0000313" key="5">
    <source>
        <dbReference type="EMBL" id="CAD2159644.1"/>
    </source>
</evidence>
<accession>A0A6V7UJF1</accession>
<feature type="compositionally biased region" description="Basic and acidic residues" evidence="2">
    <location>
        <begin position="410"/>
        <end position="424"/>
    </location>
</feature>
<feature type="compositionally biased region" description="Low complexity" evidence="2">
    <location>
        <begin position="447"/>
        <end position="458"/>
    </location>
</feature>
<feature type="domain" description="Trs120/TRAPPC9 first Ig-like" evidence="4">
    <location>
        <begin position="795"/>
        <end position="881"/>
    </location>
</feature>
<protein>
    <submittedName>
        <fullName evidence="5">Uncharacterized protein</fullName>
    </submittedName>
</protein>
<dbReference type="InterPro" id="IPR058565">
    <property type="entry name" value="Ig_TRAPPC9_Trs120_1st"/>
</dbReference>
<dbReference type="GO" id="GO:0005802">
    <property type="term" value="C:trans-Golgi network"/>
    <property type="evidence" value="ECO:0007669"/>
    <property type="project" value="TreeGrafter"/>
</dbReference>
<evidence type="ECO:0000259" key="4">
    <source>
        <dbReference type="Pfam" id="PF26254"/>
    </source>
</evidence>
<dbReference type="OrthoDB" id="27962at2759"/>
<dbReference type="Proteomes" id="UP000580250">
    <property type="component" value="Unassembled WGS sequence"/>
</dbReference>
<dbReference type="PANTHER" id="PTHR21512">
    <property type="entry name" value="TRAFFICKING PROTEIN PARTICLE COMPLEX SUBUNIT 9"/>
    <property type="match status" value="1"/>
</dbReference>
<evidence type="ECO:0000313" key="6">
    <source>
        <dbReference type="Proteomes" id="UP000580250"/>
    </source>
</evidence>
<feature type="region of interest" description="Disordered" evidence="2">
    <location>
        <begin position="443"/>
        <end position="462"/>
    </location>
</feature>
<dbReference type="InterPro" id="IPR058563">
    <property type="entry name" value="Trs120_TRAPPC9_N"/>
</dbReference>
<dbReference type="InterPro" id="IPR013935">
    <property type="entry name" value="Trs120_TRAPPC9"/>
</dbReference>
<proteinExistence type="inferred from homology"/>
<feature type="domain" description="Trs120/TRAPPC9 N-terminal" evidence="3">
    <location>
        <begin position="246"/>
        <end position="320"/>
    </location>
</feature>
<comment type="caution">
    <text evidence="5">The sequence shown here is derived from an EMBL/GenBank/DDBJ whole genome shotgun (WGS) entry which is preliminary data.</text>
</comment>
<name>A0A6V7UJF1_MELEN</name>
<feature type="compositionally biased region" description="Low complexity" evidence="2">
    <location>
        <begin position="345"/>
        <end position="358"/>
    </location>
</feature>
<feature type="region of interest" description="Disordered" evidence="2">
    <location>
        <begin position="1102"/>
        <end position="1124"/>
    </location>
</feature>
<sequence length="1481" mass="168089">MEYALPTPADHCRVQILVKPIGQFPSAIFDRLLKKLENKLCGVEVLTSKSIRRLIFPKFIQQVNPDLAKFAEFQAFRKIFGLICIGQYNGFYLNSSFASSPNLSPNENNFNQEIRRSSVAKMASLEPDCSLKNEDGEGDDKQTSDPEAKQMNILKQEYQKLKQEFNDQLVDSRCVLFGFSSSQNSTEILSFPRSDDISLLYDQLEACTRDLLRSIYVVLDSKRLDTSFERMDSPPYILLQEEEKYLMGIDNVKSKNHKKKCIGRLRKRLADYAFLTGYFEGALNSYHSAIELLKSTQDMLWLAAAAEGWCCAAMIIKYSQHLSPYQKDNNFNREGLRHETKMENRISSATTTSSTSQQHHSRYRRSDDAAKIIINQSDTCESDNENNNDTSSSTFVGSKTFPLAEDQKEEGDKIGDSKHPDKQQQQKLLNNLPLKNKNLQILSPLNSSTFPSPSGMSSAFKSSSVQNLSTNIPNLNINGKTTTTPPTTTATISSKNLLINRNEIFEKFGQSLENYARYSFAVYIEYECMMRAVHLQVVNHQYVEVEAFLREQTCRFLDDKFVTFNNIMKSYICLATAEFIIGFKRKFAFFLRLAVFFRLYMENQSEAEYKKVYPYLNESLSGYKIDWRLLSNISTSKKNSLKTQFLTKLGSSETFSLQIKAVHEVFTVAMRAGFYDIATRHLCFMLEAFFDHLDKATSLALVEELTKLNYQNKKGQQNLLHDLEKPITLDSVPSVLLPPLQFTKFPIIKNISILHLLNIYLQVFIHQLQTSHAFLFILHSSRHLKLSYKDIIYWVVGCHCGISIQVENPLPIELIVDNLKLITEGCDFEPHYLRLNLPSCYGGGPCIDQTTKNLVKLMGIPRSTGTLKIVGYSCELLGCRNICKFSQEEITTTSTLQSSKKFYSVRILPNLPLLRIETSLKRSPTLYENPNEAIAELCVFSGQSFPCKLTLYNSSSSVGIKRINIKIQQPQVAAGTKLLRIDDELKESSNEFDFILNDLKAGERREIFVQIFGIDAATATPLDNNEAQKSGGNSTNKFGVEQKVYIRRPTSSNLSTTIISDADLPLYQLKEKEQKQQNKQLKQQKIIHSTVSTPLLKQTSDDDNISCTSTTTTGSATTLSSPQQQQHHYDLIPYTGRLLMAELAFTYIADLETENQEEYIRFAKLQLAITIVPAVCVSNWQVLAGDGPFSRYVAIDLSNQTENEAQLTFGSNNKKTTIVVQPKEICRVPLLCPCCTQIRSISFHRVTKCASYIMQMQEIALLRSKIEKHLLNHLEINWRIEQLNLNGQVPVGSLLSSVSFLRQMALPTLTIALQIDNQTSPKTSTTTNNDFNVVQVGEIVCVSISIYFSIGGTLTGELSLGCYQNFQDNTNTNNNTSIEHPDKFFIFGPNCLPIEIEGIKKQREEEEGKEIVEGEGREEGGYFSTKICFAFCFEGIYKIFPKFEKIQIFDEEKNNFEESLYTLNNEQDIFMTALSFSVINK</sequence>
<organism evidence="5 6">
    <name type="scientific">Meloidogyne enterolobii</name>
    <name type="common">Root-knot nematode worm</name>
    <name type="synonym">Meloidogyne mayaguensis</name>
    <dbReference type="NCBI Taxonomy" id="390850"/>
    <lineage>
        <taxon>Eukaryota</taxon>
        <taxon>Metazoa</taxon>
        <taxon>Ecdysozoa</taxon>
        <taxon>Nematoda</taxon>
        <taxon>Chromadorea</taxon>
        <taxon>Rhabditida</taxon>
        <taxon>Tylenchina</taxon>
        <taxon>Tylenchomorpha</taxon>
        <taxon>Tylenchoidea</taxon>
        <taxon>Meloidogynidae</taxon>
        <taxon>Meloidogyninae</taxon>
        <taxon>Meloidogyne</taxon>
    </lineage>
</organism>
<evidence type="ECO:0000256" key="1">
    <source>
        <dbReference type="ARBA" id="ARBA00008459"/>
    </source>
</evidence>
<feature type="region of interest" description="Disordered" evidence="2">
    <location>
        <begin position="343"/>
        <end position="424"/>
    </location>
</feature>
<evidence type="ECO:0000259" key="3">
    <source>
        <dbReference type="Pfam" id="PF08626"/>
    </source>
</evidence>
<gene>
    <name evidence="5" type="ORF">MENT_LOCUS13825</name>
</gene>
<dbReference type="Pfam" id="PF08626">
    <property type="entry name" value="TRAPPC9-Trs120"/>
    <property type="match status" value="1"/>
</dbReference>
<comment type="similarity">
    <text evidence="1">Belongs to the NIBP family.</text>
</comment>
<dbReference type="PANTHER" id="PTHR21512:SF5">
    <property type="entry name" value="TRAFFICKING PROTEIN PARTICLE COMPLEX SUBUNIT 9"/>
    <property type="match status" value="1"/>
</dbReference>